<evidence type="ECO:0000313" key="2">
    <source>
        <dbReference type="EMBL" id="BAL40927.1"/>
    </source>
</evidence>
<feature type="region of interest" description="Disordered" evidence="1">
    <location>
        <begin position="1"/>
        <end position="24"/>
    </location>
</feature>
<name>G9M832_ENTFC</name>
<protein>
    <submittedName>
        <fullName evidence="2">Uncharacterized protein</fullName>
    </submittedName>
</protein>
<geneLocation type="plasmid" evidence="2">
    <name>pZB18</name>
</geneLocation>
<reference evidence="2" key="1">
    <citation type="submission" date="2011-01" db="EMBL/GenBank/DDBJ databases">
        <title>Highly-conjugative pMG1-like enterococcus plasmid pZB18.</title>
        <authorList>
            <person name="Tomita H."/>
            <person name="Zheng B."/>
            <person name="Ike Y."/>
        </authorList>
    </citation>
    <scope>NUCLEOTIDE SEQUENCE</scope>
    <source>
        <strain evidence="2">ZB18</strain>
        <plasmid evidence="2">pZB18</plasmid>
    </source>
</reference>
<dbReference type="EMBL" id="AB611033">
    <property type="protein sequence ID" value="BAL40927.1"/>
    <property type="molecule type" value="Genomic_DNA"/>
</dbReference>
<evidence type="ECO:0000256" key="1">
    <source>
        <dbReference type="SAM" id="MobiDB-lite"/>
    </source>
</evidence>
<organism evidence="2">
    <name type="scientific">Enterococcus faecium</name>
    <name type="common">Streptococcus faecium</name>
    <dbReference type="NCBI Taxonomy" id="1352"/>
    <lineage>
        <taxon>Bacteria</taxon>
        <taxon>Bacillati</taxon>
        <taxon>Bacillota</taxon>
        <taxon>Bacilli</taxon>
        <taxon>Lactobacillales</taxon>
        <taxon>Enterococcaceae</taxon>
        <taxon>Enterococcus</taxon>
    </lineage>
</organism>
<accession>G9M832</accession>
<sequence>MRGNSMDETVEQVNKPKRQRKKKVDPFIEMTDKIIQKKGLTPREFDQTAIRKERQKLYDEFVKENIGLLLD</sequence>
<dbReference type="AlphaFoldDB" id="G9M832"/>
<keyword evidence="2" id="KW-0614">Plasmid</keyword>
<proteinExistence type="predicted"/>